<feature type="transmembrane region" description="Helical" evidence="7">
    <location>
        <begin position="369"/>
        <end position="388"/>
    </location>
</feature>
<evidence type="ECO:0000259" key="8">
    <source>
        <dbReference type="Pfam" id="PF02687"/>
    </source>
</evidence>
<feature type="transmembrane region" description="Helical" evidence="7">
    <location>
        <begin position="276"/>
        <end position="299"/>
    </location>
</feature>
<feature type="transmembrane region" description="Helical" evidence="7">
    <location>
        <begin position="320"/>
        <end position="343"/>
    </location>
</feature>
<dbReference type="InterPro" id="IPR051447">
    <property type="entry name" value="Lipoprotein-release_system"/>
</dbReference>
<dbReference type="Pfam" id="PF02687">
    <property type="entry name" value="FtsX"/>
    <property type="match status" value="2"/>
</dbReference>
<feature type="transmembrane region" description="Helical" evidence="7">
    <location>
        <begin position="26"/>
        <end position="47"/>
    </location>
</feature>
<comment type="similarity">
    <text evidence="2">Belongs to the ABC-4 integral membrane protein family. LolC/E subfamily.</text>
</comment>
<dbReference type="InterPro" id="IPR025857">
    <property type="entry name" value="MacB_PCD"/>
</dbReference>
<dbReference type="EMBL" id="BSOY01000015">
    <property type="protein sequence ID" value="GLS01004.1"/>
    <property type="molecule type" value="Genomic_DNA"/>
</dbReference>
<sequence length="794" mass="84933">MNRLPAWMGALDRKLVRELWGMKTQALAIAFVIAGGVAVHLLAAGMLSSLQETRRAYYERYLFADLWAPTVRAPQRLIADIRAIDGVQAATTRIRVPALFAMEGMSAPATGEVLSLPDVGEAAVNRLHLVRGRLPVAGQRDEAVVLQAFADAHGLEIGDTVPATLYGGRRRLTVVGIALSPEHVYAIGPGQFVPDDRLFGVLWMRRGALAQAVNQDEAFNEAVVRLSRDASEPAVIARLDRLLEPYGAPGAYGRADQISDAFVSSEIDQLATMGRVLPPVFLLVAAFLVNVVVSRLIAVQRAGIGLLKAFGYRDRDIIGHYLKLVAVIAATGVLIGGAAGIWLGRGMAELYMEYYRFPFLLFQADPADYATVIGVAMLTVMGGAALAVRRAAALNPAEAMTPAPPPDYSKVAGAWITRMRVLDQQSRMILRQIIRWPWRAALTVAGIAASGALLIGTLSMMDGIEVMIDSSFNVSNPHDVSVSFVEPRSRAALFSLAREDGVLAAEPFRVVPVRLRHGAREERAVITGAPLDGTLSRMVDTDNRPVQPHPGGLVLSSDLAAKLGIEAGDTVEAQVTEGRRPLLALPVSAVTASYVGSGARMRIEDLNRALEEGALVSGAWLTVDADRTGSLYARLKETPSVAGVGLQAEAVKRLAAMLDENLGRSILTFFLFAGLIASGVVYNTVRISFAERRRELASLRVLGFSRADVSYILLGEVAFLTLLALPLGAAAGAGLAWYLAHAMSSDLFRLPFAVAPATFGMAGAVVLVITVVASLMVRSQIDRLDLAEALKTGE</sequence>
<gene>
    <name evidence="10" type="ORF">GCM10007859_10140</name>
</gene>
<dbReference type="PANTHER" id="PTHR30489">
    <property type="entry name" value="LIPOPROTEIN-RELEASING SYSTEM TRANSMEMBRANE PROTEIN LOLE"/>
    <property type="match status" value="1"/>
</dbReference>
<evidence type="ECO:0000256" key="4">
    <source>
        <dbReference type="ARBA" id="ARBA00022692"/>
    </source>
</evidence>
<comment type="subcellular location">
    <subcellularLocation>
        <location evidence="1">Cell membrane</location>
        <topology evidence="1">Multi-pass membrane protein</topology>
    </subcellularLocation>
</comment>
<evidence type="ECO:0000256" key="7">
    <source>
        <dbReference type="SAM" id="Phobius"/>
    </source>
</evidence>
<comment type="caution">
    <text evidence="10">The sequence shown here is derived from an EMBL/GenBank/DDBJ whole genome shotgun (WGS) entry which is preliminary data.</text>
</comment>
<evidence type="ECO:0000256" key="1">
    <source>
        <dbReference type="ARBA" id="ARBA00004651"/>
    </source>
</evidence>
<feature type="domain" description="MacB-like periplasmic core" evidence="9">
    <location>
        <begin position="441"/>
        <end position="600"/>
    </location>
</feature>
<evidence type="ECO:0000259" key="9">
    <source>
        <dbReference type="Pfam" id="PF12704"/>
    </source>
</evidence>
<evidence type="ECO:0000256" key="2">
    <source>
        <dbReference type="ARBA" id="ARBA00005236"/>
    </source>
</evidence>
<dbReference type="RefSeq" id="WP_284221852.1">
    <property type="nucleotide sequence ID" value="NZ_BSOY01000015.1"/>
</dbReference>
<evidence type="ECO:0000256" key="3">
    <source>
        <dbReference type="ARBA" id="ARBA00022475"/>
    </source>
</evidence>
<proteinExistence type="inferred from homology"/>
<keyword evidence="5 7" id="KW-1133">Transmembrane helix</keyword>
<dbReference type="Proteomes" id="UP001156921">
    <property type="component" value="Unassembled WGS sequence"/>
</dbReference>
<evidence type="ECO:0000313" key="10">
    <source>
        <dbReference type="EMBL" id="GLS01004.1"/>
    </source>
</evidence>
<feature type="transmembrane region" description="Helical" evidence="7">
    <location>
        <begin position="666"/>
        <end position="689"/>
    </location>
</feature>
<feature type="domain" description="ABC3 transporter permease C-terminal" evidence="8">
    <location>
        <begin position="668"/>
        <end position="781"/>
    </location>
</feature>
<accession>A0ABQ6BH59</accession>
<keyword evidence="11" id="KW-1185">Reference proteome</keyword>
<evidence type="ECO:0000313" key="11">
    <source>
        <dbReference type="Proteomes" id="UP001156921"/>
    </source>
</evidence>
<name>A0ABQ6BH59_9CAUL</name>
<feature type="domain" description="MacB-like periplasmic core" evidence="9">
    <location>
        <begin position="27"/>
        <end position="241"/>
    </location>
</feature>
<evidence type="ECO:0000256" key="5">
    <source>
        <dbReference type="ARBA" id="ARBA00022989"/>
    </source>
</evidence>
<protein>
    <submittedName>
        <fullName evidence="10">Permease</fullName>
    </submittedName>
</protein>
<evidence type="ECO:0000256" key="6">
    <source>
        <dbReference type="ARBA" id="ARBA00023136"/>
    </source>
</evidence>
<keyword evidence="4 7" id="KW-0812">Transmembrane</keyword>
<feature type="transmembrane region" description="Helical" evidence="7">
    <location>
        <begin position="436"/>
        <end position="461"/>
    </location>
</feature>
<organism evidence="10 11">
    <name type="scientific">Brevundimonas denitrificans</name>
    <dbReference type="NCBI Taxonomy" id="1443434"/>
    <lineage>
        <taxon>Bacteria</taxon>
        <taxon>Pseudomonadati</taxon>
        <taxon>Pseudomonadota</taxon>
        <taxon>Alphaproteobacteria</taxon>
        <taxon>Caulobacterales</taxon>
        <taxon>Caulobacteraceae</taxon>
        <taxon>Brevundimonas</taxon>
    </lineage>
</organism>
<keyword evidence="6 7" id="KW-0472">Membrane</keyword>
<dbReference type="Pfam" id="PF12704">
    <property type="entry name" value="MacB_PCD"/>
    <property type="match status" value="2"/>
</dbReference>
<dbReference type="PANTHER" id="PTHR30489:SF0">
    <property type="entry name" value="LIPOPROTEIN-RELEASING SYSTEM TRANSMEMBRANE PROTEIN LOLE"/>
    <property type="match status" value="1"/>
</dbReference>
<dbReference type="InterPro" id="IPR003838">
    <property type="entry name" value="ABC3_permease_C"/>
</dbReference>
<feature type="domain" description="ABC3 transporter permease C-terminal" evidence="8">
    <location>
        <begin position="280"/>
        <end position="396"/>
    </location>
</feature>
<feature type="transmembrane region" description="Helical" evidence="7">
    <location>
        <begin position="752"/>
        <end position="777"/>
    </location>
</feature>
<keyword evidence="3" id="KW-1003">Cell membrane</keyword>
<feature type="transmembrane region" description="Helical" evidence="7">
    <location>
        <begin position="710"/>
        <end position="740"/>
    </location>
</feature>
<reference evidence="11" key="1">
    <citation type="journal article" date="2019" name="Int. J. Syst. Evol. Microbiol.">
        <title>The Global Catalogue of Microorganisms (GCM) 10K type strain sequencing project: providing services to taxonomists for standard genome sequencing and annotation.</title>
        <authorList>
            <consortium name="The Broad Institute Genomics Platform"/>
            <consortium name="The Broad Institute Genome Sequencing Center for Infectious Disease"/>
            <person name="Wu L."/>
            <person name="Ma J."/>
        </authorList>
    </citation>
    <scope>NUCLEOTIDE SEQUENCE [LARGE SCALE GENOMIC DNA]</scope>
    <source>
        <strain evidence="11">NBRC 110107</strain>
    </source>
</reference>